<sequence length="442" mass="51809">MATVILHKKNKSDKDGILQISFYNGEGKKKQKSLGIKISEKHFKLYYNKDFKAFRKNTEIDYNKINITISENLGDDPFGKIQTDDLIAYIKKRREIVANMNSKQNITSLLFNLEKYMGQQKISVLTFDMADMDFLVGFKNYFVARGVQGNSIKMYFVVLKSILENAKESNLYHHNLRSLNKKVKVETEKKVKELLSIADIRKLMEADDNYLYIQPIKIGLFQLFTNGSRISDALLMRFENFDEYGITYVTKKNTKTLDVPWSPDLVNTLLWIWNLPRYEMPKVIEFNPHRPTPFPKSVVLSQEERNQMSYENNLAAVRKHIKSRKKKDFVMPWLESREILADYDKKMEFTAEQHKKFAVASNKLRRQFAHVRKDFNLDCKRLSTHTFRHTYASLLIKADLSIYDISKSLGHSSVKITEGYLSKNFDMDKKIDIANKLRKLIQ</sequence>
<name>A0ABW1PK29_9FLAO</name>
<dbReference type="SUPFAM" id="SSF56349">
    <property type="entry name" value="DNA breaking-rejoining enzymes"/>
    <property type="match status" value="1"/>
</dbReference>
<dbReference type="Pfam" id="PF13102">
    <property type="entry name" value="Phage_int_SAM_5"/>
    <property type="match status" value="1"/>
</dbReference>
<dbReference type="InterPro" id="IPR002104">
    <property type="entry name" value="Integrase_catalytic"/>
</dbReference>
<organism evidence="3 4">
    <name type="scientific">Flavobacterium qiangtangense</name>
    <dbReference type="NCBI Taxonomy" id="1442595"/>
    <lineage>
        <taxon>Bacteria</taxon>
        <taxon>Pseudomonadati</taxon>
        <taxon>Bacteroidota</taxon>
        <taxon>Flavobacteriia</taxon>
        <taxon>Flavobacteriales</taxon>
        <taxon>Flavobacteriaceae</taxon>
        <taxon>Flavobacterium</taxon>
    </lineage>
</organism>
<gene>
    <name evidence="3" type="ORF">ACFPVY_03880</name>
</gene>
<evidence type="ECO:0000313" key="4">
    <source>
        <dbReference type="Proteomes" id="UP001596287"/>
    </source>
</evidence>
<comment type="caution">
    <text evidence="3">The sequence shown here is derived from an EMBL/GenBank/DDBJ whole genome shotgun (WGS) entry which is preliminary data.</text>
</comment>
<keyword evidence="4" id="KW-1185">Reference proteome</keyword>
<dbReference type="PANTHER" id="PTHR30349">
    <property type="entry name" value="PHAGE INTEGRASE-RELATED"/>
    <property type="match status" value="1"/>
</dbReference>
<dbReference type="InterPro" id="IPR050090">
    <property type="entry name" value="Tyrosine_recombinase_XerCD"/>
</dbReference>
<feature type="domain" description="Tyr recombinase" evidence="2">
    <location>
        <begin position="190"/>
        <end position="433"/>
    </location>
</feature>
<dbReference type="PROSITE" id="PS51898">
    <property type="entry name" value="TYR_RECOMBINASE"/>
    <property type="match status" value="1"/>
</dbReference>
<keyword evidence="1" id="KW-0233">DNA recombination</keyword>
<dbReference type="InterPro" id="IPR013762">
    <property type="entry name" value="Integrase-like_cat_sf"/>
</dbReference>
<evidence type="ECO:0000259" key="2">
    <source>
        <dbReference type="PROSITE" id="PS51898"/>
    </source>
</evidence>
<dbReference type="InterPro" id="IPR011010">
    <property type="entry name" value="DNA_brk_join_enz"/>
</dbReference>
<dbReference type="Gene3D" id="1.10.443.10">
    <property type="entry name" value="Intergrase catalytic core"/>
    <property type="match status" value="1"/>
</dbReference>
<dbReference type="RefSeq" id="WP_379790440.1">
    <property type="nucleotide sequence ID" value="NZ_JBHSQB010000004.1"/>
</dbReference>
<dbReference type="Pfam" id="PF00589">
    <property type="entry name" value="Phage_integrase"/>
    <property type="match status" value="1"/>
</dbReference>
<proteinExistence type="predicted"/>
<reference evidence="4" key="1">
    <citation type="journal article" date="2019" name="Int. J. Syst. Evol. Microbiol.">
        <title>The Global Catalogue of Microorganisms (GCM) 10K type strain sequencing project: providing services to taxonomists for standard genome sequencing and annotation.</title>
        <authorList>
            <consortium name="The Broad Institute Genomics Platform"/>
            <consortium name="The Broad Institute Genome Sequencing Center for Infectious Disease"/>
            <person name="Wu L."/>
            <person name="Ma J."/>
        </authorList>
    </citation>
    <scope>NUCLEOTIDE SEQUENCE [LARGE SCALE GENOMIC DNA]</scope>
    <source>
        <strain evidence="4">CCUG 49679</strain>
    </source>
</reference>
<evidence type="ECO:0000256" key="1">
    <source>
        <dbReference type="ARBA" id="ARBA00023172"/>
    </source>
</evidence>
<protein>
    <submittedName>
        <fullName evidence="3">Tyrosine-type recombinase/integrase</fullName>
    </submittedName>
</protein>
<evidence type="ECO:0000313" key="3">
    <source>
        <dbReference type="EMBL" id="MFC6095775.1"/>
    </source>
</evidence>
<dbReference type="InterPro" id="IPR025269">
    <property type="entry name" value="SAM-like_dom"/>
</dbReference>
<dbReference type="CDD" id="cd00397">
    <property type="entry name" value="DNA_BRE_C"/>
    <property type="match status" value="1"/>
</dbReference>
<dbReference type="Proteomes" id="UP001596287">
    <property type="component" value="Unassembled WGS sequence"/>
</dbReference>
<dbReference type="PANTHER" id="PTHR30349:SF64">
    <property type="entry name" value="PROPHAGE INTEGRASE INTD-RELATED"/>
    <property type="match status" value="1"/>
</dbReference>
<dbReference type="EMBL" id="JBHSQB010000004">
    <property type="protein sequence ID" value="MFC6095775.1"/>
    <property type="molecule type" value="Genomic_DNA"/>
</dbReference>
<accession>A0ABW1PK29</accession>